<dbReference type="SMART" id="SM00345">
    <property type="entry name" value="HTH_GNTR"/>
    <property type="match status" value="1"/>
</dbReference>
<dbReference type="Gene3D" id="1.20.120.530">
    <property type="entry name" value="GntR ligand-binding domain-like"/>
    <property type="match status" value="1"/>
</dbReference>
<dbReference type="PROSITE" id="PS50949">
    <property type="entry name" value="HTH_GNTR"/>
    <property type="match status" value="1"/>
</dbReference>
<protein>
    <submittedName>
        <fullName evidence="5">GntR family transcriptional regulator</fullName>
    </submittedName>
</protein>
<organism evidence="5 6">
    <name type="scientific">Arenicella chitinivorans</name>
    <dbReference type="NCBI Taxonomy" id="1329800"/>
    <lineage>
        <taxon>Bacteria</taxon>
        <taxon>Pseudomonadati</taxon>
        <taxon>Pseudomonadota</taxon>
        <taxon>Gammaproteobacteria</taxon>
        <taxon>Arenicellales</taxon>
        <taxon>Arenicellaceae</taxon>
        <taxon>Arenicella</taxon>
    </lineage>
</organism>
<gene>
    <name evidence="5" type="ORF">GCM10008090_21540</name>
</gene>
<dbReference type="InterPro" id="IPR036388">
    <property type="entry name" value="WH-like_DNA-bd_sf"/>
</dbReference>
<dbReference type="SUPFAM" id="SSF48008">
    <property type="entry name" value="GntR ligand-binding domain-like"/>
    <property type="match status" value="1"/>
</dbReference>
<dbReference type="InterPro" id="IPR008920">
    <property type="entry name" value="TF_FadR/GntR_C"/>
</dbReference>
<feature type="domain" description="HTH gntR-type" evidence="4">
    <location>
        <begin position="5"/>
        <end position="73"/>
    </location>
</feature>
<accession>A0A918RUB8</accession>
<dbReference type="PANTHER" id="PTHR43537">
    <property type="entry name" value="TRANSCRIPTIONAL REGULATOR, GNTR FAMILY"/>
    <property type="match status" value="1"/>
</dbReference>
<evidence type="ECO:0000256" key="1">
    <source>
        <dbReference type="ARBA" id="ARBA00023015"/>
    </source>
</evidence>
<dbReference type="RefSeq" id="WP_189400778.1">
    <property type="nucleotide sequence ID" value="NZ_BMXA01000003.1"/>
</dbReference>
<dbReference type="SUPFAM" id="SSF46785">
    <property type="entry name" value="Winged helix' DNA-binding domain"/>
    <property type="match status" value="1"/>
</dbReference>
<keyword evidence="3" id="KW-0804">Transcription</keyword>
<evidence type="ECO:0000256" key="2">
    <source>
        <dbReference type="ARBA" id="ARBA00023125"/>
    </source>
</evidence>
<sequence>MANKKRLYLSVFKEISSLIQSGEFPVGSRLPTERELSERFNVSRPTIREAIIALEAKEKVAVKPNSGVYVLDNNPTNDDFSRGISAFELLEARVLIEGEAAALAARMISEDELKELAAALNDLEAEGVEDISSSGADRRFHKVIAEATHNRVIMKQIQYLWDIQENIDYIHHAHQSVCAADASTRIADHTAIYDAIADGNASEARRAMRSHFSDLLEAMHDASEREAVEETRRKAAQLRERFSIGEVVNF</sequence>
<dbReference type="Pfam" id="PF07729">
    <property type="entry name" value="FCD"/>
    <property type="match status" value="1"/>
</dbReference>
<comment type="caution">
    <text evidence="5">The sequence shown here is derived from an EMBL/GenBank/DDBJ whole genome shotgun (WGS) entry which is preliminary data.</text>
</comment>
<reference evidence="5" key="1">
    <citation type="journal article" date="2014" name="Int. J. Syst. Evol. Microbiol.">
        <title>Complete genome sequence of Corynebacterium casei LMG S-19264T (=DSM 44701T), isolated from a smear-ripened cheese.</title>
        <authorList>
            <consortium name="US DOE Joint Genome Institute (JGI-PGF)"/>
            <person name="Walter F."/>
            <person name="Albersmeier A."/>
            <person name="Kalinowski J."/>
            <person name="Ruckert C."/>
        </authorList>
    </citation>
    <scope>NUCLEOTIDE SEQUENCE</scope>
    <source>
        <strain evidence="5">KCTC 12711</strain>
    </source>
</reference>
<dbReference type="InterPro" id="IPR011711">
    <property type="entry name" value="GntR_C"/>
</dbReference>
<evidence type="ECO:0000256" key="3">
    <source>
        <dbReference type="ARBA" id="ARBA00023163"/>
    </source>
</evidence>
<dbReference type="InterPro" id="IPR000524">
    <property type="entry name" value="Tscrpt_reg_HTH_GntR"/>
</dbReference>
<evidence type="ECO:0000313" key="6">
    <source>
        <dbReference type="Proteomes" id="UP000614811"/>
    </source>
</evidence>
<dbReference type="PANTHER" id="PTHR43537:SF5">
    <property type="entry name" value="UXU OPERON TRANSCRIPTIONAL REGULATOR"/>
    <property type="match status" value="1"/>
</dbReference>
<dbReference type="GO" id="GO:0003700">
    <property type="term" value="F:DNA-binding transcription factor activity"/>
    <property type="evidence" value="ECO:0007669"/>
    <property type="project" value="InterPro"/>
</dbReference>
<evidence type="ECO:0000313" key="5">
    <source>
        <dbReference type="EMBL" id="GHA11466.1"/>
    </source>
</evidence>
<dbReference type="GO" id="GO:0003677">
    <property type="term" value="F:DNA binding"/>
    <property type="evidence" value="ECO:0007669"/>
    <property type="project" value="UniProtKB-KW"/>
</dbReference>
<name>A0A918RUB8_9GAMM</name>
<dbReference type="AlphaFoldDB" id="A0A918RUB8"/>
<dbReference type="SMART" id="SM00895">
    <property type="entry name" value="FCD"/>
    <property type="match status" value="1"/>
</dbReference>
<dbReference type="Proteomes" id="UP000614811">
    <property type="component" value="Unassembled WGS sequence"/>
</dbReference>
<evidence type="ECO:0000259" key="4">
    <source>
        <dbReference type="PROSITE" id="PS50949"/>
    </source>
</evidence>
<keyword evidence="1" id="KW-0805">Transcription regulation</keyword>
<dbReference type="EMBL" id="BMXA01000003">
    <property type="protein sequence ID" value="GHA11466.1"/>
    <property type="molecule type" value="Genomic_DNA"/>
</dbReference>
<dbReference type="PRINTS" id="PR00035">
    <property type="entry name" value="HTHGNTR"/>
</dbReference>
<keyword evidence="2" id="KW-0238">DNA-binding</keyword>
<reference evidence="5" key="2">
    <citation type="submission" date="2020-09" db="EMBL/GenBank/DDBJ databases">
        <authorList>
            <person name="Sun Q."/>
            <person name="Kim S."/>
        </authorList>
    </citation>
    <scope>NUCLEOTIDE SEQUENCE</scope>
    <source>
        <strain evidence="5">KCTC 12711</strain>
    </source>
</reference>
<dbReference type="Gene3D" id="1.10.10.10">
    <property type="entry name" value="Winged helix-like DNA-binding domain superfamily/Winged helix DNA-binding domain"/>
    <property type="match status" value="1"/>
</dbReference>
<dbReference type="InterPro" id="IPR036390">
    <property type="entry name" value="WH_DNA-bd_sf"/>
</dbReference>
<dbReference type="CDD" id="cd07377">
    <property type="entry name" value="WHTH_GntR"/>
    <property type="match status" value="1"/>
</dbReference>
<proteinExistence type="predicted"/>
<keyword evidence="6" id="KW-1185">Reference proteome</keyword>
<dbReference type="Pfam" id="PF00392">
    <property type="entry name" value="GntR"/>
    <property type="match status" value="1"/>
</dbReference>